<dbReference type="PANTHER" id="PTHR31151:SF0">
    <property type="entry name" value="PROLINE-TRNA LIGASE (DUF1680)"/>
    <property type="match status" value="1"/>
</dbReference>
<feature type="signal peptide" evidence="1">
    <location>
        <begin position="1"/>
        <end position="23"/>
    </location>
</feature>
<dbReference type="Pfam" id="PF20736">
    <property type="entry name" value="Glyco_hydro127M"/>
    <property type="match status" value="1"/>
</dbReference>
<evidence type="ECO:0000313" key="4">
    <source>
        <dbReference type="EMBL" id="GID57895.1"/>
    </source>
</evidence>
<dbReference type="InterPro" id="IPR049046">
    <property type="entry name" value="Beta-AFase-like_GH127_middle"/>
</dbReference>
<dbReference type="SUPFAM" id="SSF49899">
    <property type="entry name" value="Concanavalin A-like lectins/glucanases"/>
    <property type="match status" value="1"/>
</dbReference>
<dbReference type="PANTHER" id="PTHR31151">
    <property type="entry name" value="PROLINE-TRNA LIGASE (DUF1680)"/>
    <property type="match status" value="1"/>
</dbReference>
<name>A0ABQ3XHC1_9ACTN</name>
<evidence type="ECO:0000313" key="5">
    <source>
        <dbReference type="Proteomes" id="UP000612282"/>
    </source>
</evidence>
<dbReference type="Pfam" id="PF13385">
    <property type="entry name" value="Laminin_G_3"/>
    <property type="match status" value="1"/>
</dbReference>
<dbReference type="InterPro" id="IPR013320">
    <property type="entry name" value="ConA-like_dom_sf"/>
</dbReference>
<sequence>MKRRTLLSSGVALAAVPLPGAPAAPTTGKVRLLPSRYLDNMNRTVAYLRFVDLDRMLHMFRVTAGLPSDAVPLGGWEAPDIQLRGHSTGHLLSGLAQAAHYLDDADLTARSAALVAALATCQAPNGYLSAFPETVFDDLEAGKNPWAPYYTVHKILAGLLDQHRLLGDPTALRIAEGIADWTGSRVGGLTREQMQKVLHVEFGGMNEALFDLHAVTGAHEQLARAFDHDEIFVPLSERRDTLAGWHANTDIAKVVGAAAGYQVTGEQRYRTIAGYFWDQVVRQHSYVIGGNANAEFFGPPGQVVSQLGENTCENCNTYNMLKLTRRLYRIDPSRTDYLDYYEWALLNQMLGEQDPDSAHGNVTYYTGLSSTASRKGKEGLVSDPGSYSSDYGNFSCDHGTGLETHTGFAEPIFDFAGGTVSVNLFIPSTVTFQGSTITIKTGFPYDGRVHVTVDGPARTFTLRVRVPGWARDAKLHVNGVAHPAHPGAFASLRRTWRPGDVVTLDLPMRTRWLPAPDNPAVHALAYGPLVLAARYGTTPPAALPIADPRTLRREAGRAEFSVVAGGTRVRLSPFLDVHHEHYNVYFALPPARPRRGTVAEYPLSDLREKRHRWPDAVLAGGAVPGERGVELNGTGAHVVLPAGLPASLDRLTVSAWVRLDSITNSARVFDLGFNTQSYLFLTPRTGLGRARFAMKLGGMETEDFVDAEIPLPIGVWTHVEVRVADTLTFLIDGTVTGVNPAPKMNALLLGATHFNFLGRSQNPKHPFLHGAVADFKLSS</sequence>
<protein>
    <recommendedName>
        <fullName evidence="6">LamG-like jellyroll fold domain-containing protein</fullName>
    </recommendedName>
</protein>
<gene>
    <name evidence="4" type="ORF">Aco03nite_062990</name>
</gene>
<reference evidence="4 5" key="1">
    <citation type="submission" date="2021-01" db="EMBL/GenBank/DDBJ databases">
        <title>Whole genome shotgun sequence of Actinoplanes couchii NBRC 106145.</title>
        <authorList>
            <person name="Komaki H."/>
            <person name="Tamura T."/>
        </authorList>
    </citation>
    <scope>NUCLEOTIDE SEQUENCE [LARGE SCALE GENOMIC DNA]</scope>
    <source>
        <strain evidence="4 5">NBRC 106145</strain>
    </source>
</reference>
<feature type="chain" id="PRO_5045554733" description="LamG-like jellyroll fold domain-containing protein" evidence="1">
    <location>
        <begin position="24"/>
        <end position="779"/>
    </location>
</feature>
<comment type="caution">
    <text evidence="4">The sequence shown here is derived from an EMBL/GenBank/DDBJ whole genome shotgun (WGS) entry which is preliminary data.</text>
</comment>
<evidence type="ECO:0008006" key="6">
    <source>
        <dbReference type="Google" id="ProtNLM"/>
    </source>
</evidence>
<feature type="domain" description="Non-reducing end beta-L-arabinofuranosidase-like GH127 catalytic" evidence="2">
    <location>
        <begin position="29"/>
        <end position="409"/>
    </location>
</feature>
<feature type="domain" description="Non-reducing end beta-L-arabinofuranosidase-like GH127 middle" evidence="3">
    <location>
        <begin position="419"/>
        <end position="508"/>
    </location>
</feature>
<evidence type="ECO:0000259" key="2">
    <source>
        <dbReference type="Pfam" id="PF07944"/>
    </source>
</evidence>
<dbReference type="Gene3D" id="2.60.120.200">
    <property type="match status" value="1"/>
</dbReference>
<dbReference type="RefSeq" id="WP_239145593.1">
    <property type="nucleotide sequence ID" value="NZ_BAAAQE010000111.1"/>
</dbReference>
<accession>A0ABQ3XHC1</accession>
<dbReference type="SUPFAM" id="SSF48208">
    <property type="entry name" value="Six-hairpin glycosidases"/>
    <property type="match status" value="1"/>
</dbReference>
<dbReference type="InterPro" id="IPR008928">
    <property type="entry name" value="6-hairpin_glycosidase_sf"/>
</dbReference>
<keyword evidence="1" id="KW-0732">Signal</keyword>
<proteinExistence type="predicted"/>
<organism evidence="4 5">
    <name type="scientific">Actinoplanes couchii</name>
    <dbReference type="NCBI Taxonomy" id="403638"/>
    <lineage>
        <taxon>Bacteria</taxon>
        <taxon>Bacillati</taxon>
        <taxon>Actinomycetota</taxon>
        <taxon>Actinomycetes</taxon>
        <taxon>Micromonosporales</taxon>
        <taxon>Micromonosporaceae</taxon>
        <taxon>Actinoplanes</taxon>
    </lineage>
</organism>
<dbReference type="Proteomes" id="UP000612282">
    <property type="component" value="Unassembled WGS sequence"/>
</dbReference>
<dbReference type="Pfam" id="PF07944">
    <property type="entry name" value="Beta-AFase-like_GH127_cat"/>
    <property type="match status" value="1"/>
</dbReference>
<dbReference type="EMBL" id="BOMG01000078">
    <property type="protein sequence ID" value="GID57895.1"/>
    <property type="molecule type" value="Genomic_DNA"/>
</dbReference>
<dbReference type="InterPro" id="IPR012878">
    <property type="entry name" value="Beta-AFase-like_GH127_cat"/>
</dbReference>
<evidence type="ECO:0000256" key="1">
    <source>
        <dbReference type="SAM" id="SignalP"/>
    </source>
</evidence>
<keyword evidence="5" id="KW-1185">Reference proteome</keyword>
<evidence type="ECO:0000259" key="3">
    <source>
        <dbReference type="Pfam" id="PF20736"/>
    </source>
</evidence>